<dbReference type="PANTHER" id="PTHR42887">
    <property type="entry name" value="OS12G0638800 PROTEIN"/>
    <property type="match status" value="1"/>
</dbReference>
<evidence type="ECO:0000313" key="7">
    <source>
        <dbReference type="Proteomes" id="UP000464178"/>
    </source>
</evidence>
<dbReference type="Gene3D" id="2.40.30.10">
    <property type="entry name" value="Translation factors"/>
    <property type="match status" value="1"/>
</dbReference>
<dbReference type="InterPro" id="IPR036188">
    <property type="entry name" value="FAD/NAD-bd_sf"/>
</dbReference>
<dbReference type="Gene3D" id="1.10.8.260">
    <property type="entry name" value="HI0933 insert domain-like"/>
    <property type="match status" value="1"/>
</dbReference>
<dbReference type="PRINTS" id="PR00411">
    <property type="entry name" value="PNDRDTASEI"/>
</dbReference>
<evidence type="ECO:0000259" key="4">
    <source>
        <dbReference type="Pfam" id="PF03486"/>
    </source>
</evidence>
<comment type="cofactor">
    <cofactor evidence="1">
        <name>FAD</name>
        <dbReference type="ChEBI" id="CHEBI:57692"/>
    </cofactor>
</comment>
<dbReference type="Pfam" id="PF22780">
    <property type="entry name" value="HI0933_like_1st"/>
    <property type="match status" value="1"/>
</dbReference>
<evidence type="ECO:0008006" key="8">
    <source>
        <dbReference type="Google" id="ProtNLM"/>
    </source>
</evidence>
<evidence type="ECO:0000256" key="2">
    <source>
        <dbReference type="ARBA" id="ARBA00022630"/>
    </source>
</evidence>
<gene>
    <name evidence="6" type="ORF">SOIL9_67090</name>
</gene>
<dbReference type="Proteomes" id="UP000464178">
    <property type="component" value="Chromosome"/>
</dbReference>
<organism evidence="6 7">
    <name type="scientific">Gemmata massiliana</name>
    <dbReference type="NCBI Taxonomy" id="1210884"/>
    <lineage>
        <taxon>Bacteria</taxon>
        <taxon>Pseudomonadati</taxon>
        <taxon>Planctomycetota</taxon>
        <taxon>Planctomycetia</taxon>
        <taxon>Gemmatales</taxon>
        <taxon>Gemmataceae</taxon>
        <taxon>Gemmata</taxon>
    </lineage>
</organism>
<accession>A0A6P2CSC6</accession>
<dbReference type="InterPro" id="IPR057661">
    <property type="entry name" value="RsdA/BaiN/AoA(So)_Rossmann"/>
</dbReference>
<dbReference type="PRINTS" id="PR00368">
    <property type="entry name" value="FADPNR"/>
</dbReference>
<name>A0A6P2CSC6_9BACT</name>
<dbReference type="InterPro" id="IPR055178">
    <property type="entry name" value="RsdA/BaiN/AoA(So)-like_dom"/>
</dbReference>
<keyword evidence="7" id="KW-1185">Reference proteome</keyword>
<dbReference type="SUPFAM" id="SSF160996">
    <property type="entry name" value="HI0933 insert domain-like"/>
    <property type="match status" value="1"/>
</dbReference>
<evidence type="ECO:0000256" key="1">
    <source>
        <dbReference type="ARBA" id="ARBA00001974"/>
    </source>
</evidence>
<evidence type="ECO:0000256" key="3">
    <source>
        <dbReference type="ARBA" id="ARBA00022827"/>
    </source>
</evidence>
<evidence type="ECO:0000313" key="6">
    <source>
        <dbReference type="EMBL" id="VTR91005.1"/>
    </source>
</evidence>
<dbReference type="EMBL" id="LR593886">
    <property type="protein sequence ID" value="VTR91005.1"/>
    <property type="molecule type" value="Genomic_DNA"/>
</dbReference>
<dbReference type="SUPFAM" id="SSF51905">
    <property type="entry name" value="FAD/NAD(P)-binding domain"/>
    <property type="match status" value="1"/>
</dbReference>
<proteinExistence type="predicted"/>
<dbReference type="KEGG" id="gms:SOIL9_67090"/>
<dbReference type="Pfam" id="PF03486">
    <property type="entry name" value="HI0933_like"/>
    <property type="match status" value="1"/>
</dbReference>
<dbReference type="InterPro" id="IPR004792">
    <property type="entry name" value="BaiN-like"/>
</dbReference>
<dbReference type="Gene3D" id="3.50.50.60">
    <property type="entry name" value="FAD/NAD(P)-binding domain"/>
    <property type="match status" value="1"/>
</dbReference>
<evidence type="ECO:0000259" key="5">
    <source>
        <dbReference type="Pfam" id="PF22780"/>
    </source>
</evidence>
<sequence>MTVFDFDAIIVGAGAAGLMAAIHAAERGRKVLLLEKGKKPGVKILMSGGTRCNITHDCDARGIVEAFGTNGKFLHSALAAIGPREIVTFFNNEGVATKVEDTGKVFPVSDRAVDVLEALMKRLTRSGATLALTEPVKDIDPHPEGGFRVSTVTRTLTAERVLVTTGGKSYPGCGTTGDGYAIATKFGHAIVSTRPALVPLTVQPAWIGELRGITIPDVNLKVMPEQGKALSQRRGSVLFAHFGLTGPAPLDVSRAVSGHAKPSSLILEADFLPLETEQAFDEFLRAESLASGKKQLAVILAEKLPRRLADQLLVVCGMAADRKAAALAKPDRLALVAAAKRLRLPLRGTLGFEKAEVTAGGVSLDEVDSRTMQSKRAPGLYFAGEVLDLDGWIGGYNFQSAWSTGWLAGKQL</sequence>
<dbReference type="PANTHER" id="PTHR42887:SF2">
    <property type="entry name" value="OS12G0638800 PROTEIN"/>
    <property type="match status" value="1"/>
</dbReference>
<dbReference type="InterPro" id="IPR023166">
    <property type="entry name" value="BaiN-like_dom_sf"/>
</dbReference>
<dbReference type="AlphaFoldDB" id="A0A6P2CSC6"/>
<protein>
    <recommendedName>
        <fullName evidence="8">FAD-dependent oxidoreductase 2 FAD binding domain-containing protein</fullName>
    </recommendedName>
</protein>
<reference evidence="6 7" key="1">
    <citation type="submission" date="2019-05" db="EMBL/GenBank/DDBJ databases">
        <authorList>
            <consortium name="Science for Life Laboratories"/>
        </authorList>
    </citation>
    <scope>NUCLEOTIDE SEQUENCE [LARGE SCALE GENOMIC DNA]</scope>
    <source>
        <strain evidence="6">Soil9</strain>
    </source>
</reference>
<dbReference type="NCBIfam" id="TIGR00275">
    <property type="entry name" value="aminoacetone oxidase family FAD-binding enzyme"/>
    <property type="match status" value="1"/>
</dbReference>
<keyword evidence="3" id="KW-0274">FAD</keyword>
<dbReference type="RefSeq" id="WP_162666062.1">
    <property type="nucleotide sequence ID" value="NZ_LR593886.1"/>
</dbReference>
<feature type="domain" description="RsdA/BaiN/AoA(So)-like insert" evidence="5">
    <location>
        <begin position="194"/>
        <end position="357"/>
    </location>
</feature>
<feature type="domain" description="RsdA/BaiN/AoA(So)-like Rossmann fold-like" evidence="4">
    <location>
        <begin position="7"/>
        <end position="410"/>
    </location>
</feature>
<keyword evidence="2" id="KW-0285">Flavoprotein</keyword>